<feature type="region of interest" description="Disordered" evidence="1">
    <location>
        <begin position="1"/>
        <end position="79"/>
    </location>
</feature>
<dbReference type="EMBL" id="JARIHO010000143">
    <property type="protein sequence ID" value="KAJ7301129.1"/>
    <property type="molecule type" value="Genomic_DNA"/>
</dbReference>
<feature type="region of interest" description="Disordered" evidence="1">
    <location>
        <begin position="643"/>
        <end position="705"/>
    </location>
</feature>
<evidence type="ECO:0000313" key="2">
    <source>
        <dbReference type="EMBL" id="KAJ7301129.1"/>
    </source>
</evidence>
<name>A0AAD6YXE8_9AGAR</name>
<gene>
    <name evidence="2" type="ORF">DFH08DRAFT_827837</name>
</gene>
<feature type="region of interest" description="Disordered" evidence="1">
    <location>
        <begin position="102"/>
        <end position="144"/>
    </location>
</feature>
<comment type="caution">
    <text evidence="2">The sequence shown here is derived from an EMBL/GenBank/DDBJ whole genome shotgun (WGS) entry which is preliminary data.</text>
</comment>
<keyword evidence="3" id="KW-1185">Reference proteome</keyword>
<feature type="compositionally biased region" description="Pro residues" evidence="1">
    <location>
        <begin position="647"/>
        <end position="656"/>
    </location>
</feature>
<protein>
    <recommendedName>
        <fullName evidence="4">Chromatin elongation factor spt5</fullName>
    </recommendedName>
</protein>
<feature type="compositionally biased region" description="Acidic residues" evidence="1">
    <location>
        <begin position="59"/>
        <end position="76"/>
    </location>
</feature>
<evidence type="ECO:0000256" key="1">
    <source>
        <dbReference type="SAM" id="MobiDB-lite"/>
    </source>
</evidence>
<sequence length="875" mass="97269">MSKRSRQMSIDDHSMNESLGSPYSYSGREFTPLLLDGLSRMRETSPPTSIEKRRRVEWDSDGDEEGDVNDDQEQDEETLHRRFIRPNKSIPERIRNLLDLAAEDSDEDGELEDENDEATLSDKDFLDDQAQDDGPIRPPSLPEYRDEHENDLALAAYYESAAGKYQQEVQREASAPAAVTLAANITRSDALDAIARSDSEEGQLPVVPGTWVCPQRGKARGQLAFMLTATKLYIGEPPEPLREQSRSLMKRKDFPRVAPTPDQLVPFAASQHDTLLALRFEGPCPALAEGDRVVVVAGEHKGMNGFIAVLREMWNEEKRQRIEYAKVVLPGHDGAYQIKKVDKGAHVELAHLKRAGLDFGYKFLVNDRVRVVSGILYKGATGRVMDVANDRLTISIPNDFDVVGPTTASAVSPHIKLFTIEIGHVSRVWYLGDSVRVRWDEHKGRTGVIVASNVGGILEIFDVCTFLLSLPGYKLTLFGKDRATDALNRMGEDEVAGMEQFKVRAADVDPNNNSANPTAVTVGHKTIASEPEAKIALMRVGLRYEYLQVYVGSKSRHKGLCGMVVGDYDSPARAARLKKKREKGKNPWWDQEGILVTIREGSTNHRVEGIPIESVYHQFTTLPLTKARFLPRDILMGRGAVPVFAIEPPPPRPRTPCPDSSDEPLWGSTPPPEPQGEPLQGSSRPPQLEDRAGEPLQASSHPPQLEGEITGEWMCIPDLAHKRVDVQVVGIKQLRGRVSQTMLALEGKFGYLLLAGPASIVDQKIEVYGVGKHGTKHAIDRTCIKPRREDDLKRRLWEITERVVVLGPDVHSDTRHKGNYGQTIPYLQHTHGPDVVGVKFEKGGAPNFFHMWSLCLAKNIRIQAAHGTFDATVFA</sequence>
<feature type="compositionally biased region" description="Acidic residues" evidence="1">
    <location>
        <begin position="102"/>
        <end position="119"/>
    </location>
</feature>
<organism evidence="2 3">
    <name type="scientific">Mycena albidolilacea</name>
    <dbReference type="NCBI Taxonomy" id="1033008"/>
    <lineage>
        <taxon>Eukaryota</taxon>
        <taxon>Fungi</taxon>
        <taxon>Dikarya</taxon>
        <taxon>Basidiomycota</taxon>
        <taxon>Agaricomycotina</taxon>
        <taxon>Agaricomycetes</taxon>
        <taxon>Agaricomycetidae</taxon>
        <taxon>Agaricales</taxon>
        <taxon>Marasmiineae</taxon>
        <taxon>Mycenaceae</taxon>
        <taxon>Mycena</taxon>
    </lineage>
</organism>
<evidence type="ECO:0000313" key="3">
    <source>
        <dbReference type="Proteomes" id="UP001218218"/>
    </source>
</evidence>
<dbReference type="Proteomes" id="UP001218218">
    <property type="component" value="Unassembled WGS sequence"/>
</dbReference>
<accession>A0AAD6YXE8</accession>
<evidence type="ECO:0008006" key="4">
    <source>
        <dbReference type="Google" id="ProtNLM"/>
    </source>
</evidence>
<proteinExistence type="predicted"/>
<reference evidence="2" key="1">
    <citation type="submission" date="2023-03" db="EMBL/GenBank/DDBJ databases">
        <title>Massive genome expansion in bonnet fungi (Mycena s.s.) driven by repeated elements and novel gene families across ecological guilds.</title>
        <authorList>
            <consortium name="Lawrence Berkeley National Laboratory"/>
            <person name="Harder C.B."/>
            <person name="Miyauchi S."/>
            <person name="Viragh M."/>
            <person name="Kuo A."/>
            <person name="Thoen E."/>
            <person name="Andreopoulos B."/>
            <person name="Lu D."/>
            <person name="Skrede I."/>
            <person name="Drula E."/>
            <person name="Henrissat B."/>
            <person name="Morin E."/>
            <person name="Kohler A."/>
            <person name="Barry K."/>
            <person name="LaButti K."/>
            <person name="Morin E."/>
            <person name="Salamov A."/>
            <person name="Lipzen A."/>
            <person name="Mereny Z."/>
            <person name="Hegedus B."/>
            <person name="Baldrian P."/>
            <person name="Stursova M."/>
            <person name="Weitz H."/>
            <person name="Taylor A."/>
            <person name="Grigoriev I.V."/>
            <person name="Nagy L.G."/>
            <person name="Martin F."/>
            <person name="Kauserud H."/>
        </authorList>
    </citation>
    <scope>NUCLEOTIDE SEQUENCE</scope>
    <source>
        <strain evidence="2">CBHHK002</strain>
    </source>
</reference>
<dbReference type="AlphaFoldDB" id="A0AAD6YXE8"/>